<name>E4ZGZ6_LEPMJ</name>
<accession>E4ZGZ6</accession>
<keyword evidence="2" id="KW-1185">Reference proteome</keyword>
<reference evidence="2" key="1">
    <citation type="journal article" date="2011" name="Nat. Commun.">
        <title>Effector diversification within compartments of the Leptosphaeria maculans genome affected by Repeat-Induced Point mutations.</title>
        <authorList>
            <person name="Rouxel T."/>
            <person name="Grandaubert J."/>
            <person name="Hane J.K."/>
            <person name="Hoede C."/>
            <person name="van de Wouw A.P."/>
            <person name="Couloux A."/>
            <person name="Dominguez V."/>
            <person name="Anthouard V."/>
            <person name="Bally P."/>
            <person name="Bourras S."/>
            <person name="Cozijnsen A.J."/>
            <person name="Ciuffetti L.M."/>
            <person name="Degrave A."/>
            <person name="Dilmaghani A."/>
            <person name="Duret L."/>
            <person name="Fudal I."/>
            <person name="Goodwin S.B."/>
            <person name="Gout L."/>
            <person name="Glaser N."/>
            <person name="Linglin J."/>
            <person name="Kema G.H.J."/>
            <person name="Lapalu N."/>
            <person name="Lawrence C.B."/>
            <person name="May K."/>
            <person name="Meyer M."/>
            <person name="Ollivier B."/>
            <person name="Poulain J."/>
            <person name="Schoch C.L."/>
            <person name="Simon A."/>
            <person name="Spatafora J.W."/>
            <person name="Stachowiak A."/>
            <person name="Turgeon B.G."/>
            <person name="Tyler B.M."/>
            <person name="Vincent D."/>
            <person name="Weissenbach J."/>
            <person name="Amselem J."/>
            <person name="Quesneville H."/>
            <person name="Oliver R.P."/>
            <person name="Wincker P."/>
            <person name="Balesdent M.-H."/>
            <person name="Howlett B.J."/>
        </authorList>
    </citation>
    <scope>NUCLEOTIDE SEQUENCE [LARGE SCALE GENOMIC DNA]</scope>
    <source>
        <strain evidence="2">JN3 / isolate v23.1.3 / race Av1-4-5-6-7-8</strain>
    </source>
</reference>
<dbReference type="EMBL" id="FP929064">
    <property type="protein sequence ID" value="CBX90566.1"/>
    <property type="molecule type" value="Genomic_DNA"/>
</dbReference>
<organism evidence="1 2">
    <name type="scientific">Leptosphaeria maculans (strain JN3 / isolate v23.1.3 / race Av1-4-5-6-7-8)</name>
    <name type="common">Blackleg fungus</name>
    <name type="synonym">Phoma lingam</name>
    <dbReference type="NCBI Taxonomy" id="985895"/>
    <lineage>
        <taxon>Eukaryota</taxon>
        <taxon>Fungi</taxon>
        <taxon>Dikarya</taxon>
        <taxon>Ascomycota</taxon>
        <taxon>Pezizomycotina</taxon>
        <taxon>Dothideomycetes</taxon>
        <taxon>Pleosporomycetidae</taxon>
        <taxon>Pleosporales</taxon>
        <taxon>Pleosporineae</taxon>
        <taxon>Leptosphaeriaceae</taxon>
        <taxon>Plenodomus</taxon>
        <taxon>Plenodomus lingam/Leptosphaeria maculans species complex</taxon>
    </lineage>
</organism>
<gene>
    <name evidence="1" type="ORF">LEMA_P066920.1</name>
</gene>
<evidence type="ECO:0000313" key="1">
    <source>
        <dbReference type="EMBL" id="CBX90566.1"/>
    </source>
</evidence>
<protein>
    <submittedName>
        <fullName evidence="1">Uncharacterized protein</fullName>
    </submittedName>
</protein>
<dbReference type="InParanoid" id="E4ZGZ6"/>
<dbReference type="AlphaFoldDB" id="E4ZGZ6"/>
<dbReference type="Proteomes" id="UP000002668">
    <property type="component" value="Genome"/>
</dbReference>
<sequence>MRRDTKRHQVMMQNVHRRDLRQGSVPMSGIAGIHGPHTVVTPYMNKFRLMYQIQS</sequence>
<evidence type="ECO:0000313" key="2">
    <source>
        <dbReference type="Proteomes" id="UP000002668"/>
    </source>
</evidence>
<proteinExistence type="predicted"/>
<dbReference type="HOGENOM" id="CLU_3032787_0_0_1"/>
<dbReference type="VEuPathDB" id="FungiDB:LEMA_P066920.1"/>